<evidence type="ECO:0000256" key="1">
    <source>
        <dbReference type="SAM" id="SignalP"/>
    </source>
</evidence>
<evidence type="ECO:0000313" key="2">
    <source>
        <dbReference type="EMBL" id="WXA99826.1"/>
    </source>
</evidence>
<gene>
    <name evidence="2" type="ORF">LZC95_23800</name>
</gene>
<feature type="chain" id="PRO_5045191797" evidence="1">
    <location>
        <begin position="21"/>
        <end position="321"/>
    </location>
</feature>
<proteinExistence type="predicted"/>
<sequence>MMRSLRFLLPLLVAMPLACAGRPGPEPRPSVAAADDTAWVRDIVDGSRDLTVNLHPKKLSHDPIYGPLVRKASRLAAGESRSSYLGSTTLEVLEQSDEVLLAVRSSRPLDAVVIVSGVPAGVDVEKVRDDDGRSPWKDATRMPNGLLALSSREGNPPGTLYVVGERTWVLGVGPAAERVRERLVERGGRSMPRAPATLAPSGNQKDVPLSIKLQGELLDSLRGVARSGLRPIFDQLSYVRLALASGDQGNLEAVFLYEQDKAAERASGRAQELITIVPEKISPNLAFLRNATIQRSGRSVQVTAKLPSQLLRGLADAEKEE</sequence>
<organism evidence="2 3">
    <name type="scientific">Pendulispora brunnea</name>
    <dbReference type="NCBI Taxonomy" id="2905690"/>
    <lineage>
        <taxon>Bacteria</taxon>
        <taxon>Pseudomonadati</taxon>
        <taxon>Myxococcota</taxon>
        <taxon>Myxococcia</taxon>
        <taxon>Myxococcales</taxon>
        <taxon>Sorangiineae</taxon>
        <taxon>Pendulisporaceae</taxon>
        <taxon>Pendulispora</taxon>
    </lineage>
</organism>
<accession>A0ABZ2KMD4</accession>
<dbReference type="EMBL" id="CP089982">
    <property type="protein sequence ID" value="WXA99826.1"/>
    <property type="molecule type" value="Genomic_DNA"/>
</dbReference>
<evidence type="ECO:0000313" key="3">
    <source>
        <dbReference type="Proteomes" id="UP001379533"/>
    </source>
</evidence>
<keyword evidence="1" id="KW-0732">Signal</keyword>
<name>A0ABZ2KMD4_9BACT</name>
<keyword evidence="3" id="KW-1185">Reference proteome</keyword>
<dbReference type="Proteomes" id="UP001379533">
    <property type="component" value="Chromosome"/>
</dbReference>
<feature type="signal peptide" evidence="1">
    <location>
        <begin position="1"/>
        <end position="20"/>
    </location>
</feature>
<reference evidence="2 3" key="1">
    <citation type="submission" date="2021-12" db="EMBL/GenBank/DDBJ databases">
        <title>Discovery of the Pendulisporaceae a myxobacterial family with distinct sporulation behavior and unique specialized metabolism.</title>
        <authorList>
            <person name="Garcia R."/>
            <person name="Popoff A."/>
            <person name="Bader C.D."/>
            <person name="Loehr J."/>
            <person name="Walesch S."/>
            <person name="Walt C."/>
            <person name="Boldt J."/>
            <person name="Bunk B."/>
            <person name="Haeckl F.J.F.P.J."/>
            <person name="Gunesch A.P."/>
            <person name="Birkelbach J."/>
            <person name="Nuebel U."/>
            <person name="Pietschmann T."/>
            <person name="Bach T."/>
            <person name="Mueller R."/>
        </authorList>
    </citation>
    <scope>NUCLEOTIDE SEQUENCE [LARGE SCALE GENOMIC DNA]</scope>
    <source>
        <strain evidence="2 3">MSr12523</strain>
    </source>
</reference>
<dbReference type="RefSeq" id="WP_394850468.1">
    <property type="nucleotide sequence ID" value="NZ_CP089982.1"/>
</dbReference>
<protein>
    <submittedName>
        <fullName evidence="2">Uncharacterized protein</fullName>
    </submittedName>
</protein>